<comment type="similarity">
    <text evidence="3 12">Belongs to the ExbD/TolR family.</text>
</comment>
<dbReference type="AlphaFoldDB" id="A0A0R0CRK0"/>
<dbReference type="Proteomes" id="UP000052052">
    <property type="component" value="Unassembled WGS sequence"/>
</dbReference>
<organism evidence="14 15">
    <name type="scientific">Pseudoxanthomonas dokdonensis</name>
    <dbReference type="NCBI Taxonomy" id="344882"/>
    <lineage>
        <taxon>Bacteria</taxon>
        <taxon>Pseudomonadati</taxon>
        <taxon>Pseudomonadota</taxon>
        <taxon>Gammaproteobacteria</taxon>
        <taxon>Lysobacterales</taxon>
        <taxon>Lysobacteraceae</taxon>
        <taxon>Pseudoxanthomonas</taxon>
    </lineage>
</organism>
<protein>
    <recommendedName>
        <fullName evidence="16">Biopolymer transporter ExbD</fullName>
    </recommendedName>
</protein>
<evidence type="ECO:0000256" key="5">
    <source>
        <dbReference type="ARBA" id="ARBA00022448"/>
    </source>
</evidence>
<evidence type="ECO:0000256" key="1">
    <source>
        <dbReference type="ARBA" id="ARBA00003540"/>
    </source>
</evidence>
<feature type="transmembrane region" description="Helical" evidence="13">
    <location>
        <begin position="20"/>
        <end position="38"/>
    </location>
</feature>
<comment type="function">
    <text evidence="1">Involved in the TonB-dependent energy-dependent transport of various receptor-bound substrates.</text>
</comment>
<dbReference type="RefSeq" id="WP_057656711.1">
    <property type="nucleotide sequence ID" value="NZ_LDJL01000001.1"/>
</dbReference>
<name>A0A0R0CRK0_9GAMM</name>
<comment type="subunit">
    <text evidence="4">The accessory proteins ExbB and ExbD seem to form a complex with TonB.</text>
</comment>
<keyword evidence="15" id="KW-1185">Reference proteome</keyword>
<dbReference type="PATRIC" id="fig|344882.3.peg.175"/>
<comment type="subcellular location">
    <subcellularLocation>
        <location evidence="2">Cell inner membrane</location>
        <topology evidence="2">Single-pass type II membrane protein</topology>
    </subcellularLocation>
    <subcellularLocation>
        <location evidence="12">Cell membrane</location>
        <topology evidence="12">Single-pass type II membrane protein</topology>
    </subcellularLocation>
</comment>
<dbReference type="InterPro" id="IPR003400">
    <property type="entry name" value="ExbD"/>
</dbReference>
<evidence type="ECO:0000256" key="3">
    <source>
        <dbReference type="ARBA" id="ARBA00005811"/>
    </source>
</evidence>
<evidence type="ECO:0000256" key="8">
    <source>
        <dbReference type="ARBA" id="ARBA00022692"/>
    </source>
</evidence>
<dbReference type="EMBL" id="LDJL01000001">
    <property type="protein sequence ID" value="KRG72043.1"/>
    <property type="molecule type" value="Genomic_DNA"/>
</dbReference>
<evidence type="ECO:0000256" key="13">
    <source>
        <dbReference type="SAM" id="Phobius"/>
    </source>
</evidence>
<dbReference type="PANTHER" id="PTHR30558:SF12">
    <property type="entry name" value="BIOPOLYMER TRANSPORT PROTEIN EXBD"/>
    <property type="match status" value="1"/>
</dbReference>
<keyword evidence="11 13" id="KW-0472">Membrane</keyword>
<keyword evidence="5 12" id="KW-0813">Transport</keyword>
<dbReference type="GO" id="GO:0022857">
    <property type="term" value="F:transmembrane transporter activity"/>
    <property type="evidence" value="ECO:0007669"/>
    <property type="project" value="InterPro"/>
</dbReference>
<evidence type="ECO:0000256" key="7">
    <source>
        <dbReference type="ARBA" id="ARBA00022519"/>
    </source>
</evidence>
<evidence type="ECO:0000256" key="9">
    <source>
        <dbReference type="ARBA" id="ARBA00022927"/>
    </source>
</evidence>
<evidence type="ECO:0000256" key="11">
    <source>
        <dbReference type="ARBA" id="ARBA00023136"/>
    </source>
</evidence>
<dbReference type="Pfam" id="PF02472">
    <property type="entry name" value="ExbD"/>
    <property type="match status" value="1"/>
</dbReference>
<evidence type="ECO:0000256" key="2">
    <source>
        <dbReference type="ARBA" id="ARBA00004249"/>
    </source>
</evidence>
<dbReference type="STRING" id="344882.ABB29_00855"/>
<dbReference type="OrthoDB" id="9798629at2"/>
<evidence type="ECO:0008006" key="16">
    <source>
        <dbReference type="Google" id="ProtNLM"/>
    </source>
</evidence>
<keyword evidence="9 12" id="KW-0653">Protein transport</keyword>
<keyword evidence="6" id="KW-1003">Cell membrane</keyword>
<keyword evidence="7" id="KW-0997">Cell inner membrane</keyword>
<dbReference type="Gene3D" id="3.30.420.270">
    <property type="match status" value="1"/>
</dbReference>
<sequence length="132" mass="14348">MAFSVASSAAPQSQINITPLVDVMLVLLVIFMVTAPMLSRPLEVQLPQQALRHNPDTPTQLRLRVVGSDSYQLEGNPVSGRQLQQQLSRARMQSPAVQLRLSAAGQADYQQLVDAIAIARRAGLQQISMSAD</sequence>
<gene>
    <name evidence="14" type="ORF">ABB29_00855</name>
</gene>
<evidence type="ECO:0000256" key="4">
    <source>
        <dbReference type="ARBA" id="ARBA00011471"/>
    </source>
</evidence>
<evidence type="ECO:0000256" key="10">
    <source>
        <dbReference type="ARBA" id="ARBA00022989"/>
    </source>
</evidence>
<keyword evidence="10 13" id="KW-1133">Transmembrane helix</keyword>
<proteinExistence type="inferred from homology"/>
<accession>A0A0R0CRK0</accession>
<evidence type="ECO:0000256" key="6">
    <source>
        <dbReference type="ARBA" id="ARBA00022475"/>
    </source>
</evidence>
<dbReference type="GO" id="GO:0015031">
    <property type="term" value="P:protein transport"/>
    <property type="evidence" value="ECO:0007669"/>
    <property type="project" value="UniProtKB-KW"/>
</dbReference>
<dbReference type="GO" id="GO:0005886">
    <property type="term" value="C:plasma membrane"/>
    <property type="evidence" value="ECO:0007669"/>
    <property type="project" value="UniProtKB-SubCell"/>
</dbReference>
<reference evidence="14 15" key="1">
    <citation type="submission" date="2015-05" db="EMBL/GenBank/DDBJ databases">
        <title>Genome sequencing and analysis of members of genus Stenotrophomonas.</title>
        <authorList>
            <person name="Patil P.P."/>
            <person name="Midha S."/>
            <person name="Patil P.B."/>
        </authorList>
    </citation>
    <scope>NUCLEOTIDE SEQUENCE [LARGE SCALE GENOMIC DNA]</scope>
    <source>
        <strain evidence="14 15">DSM 21858</strain>
    </source>
</reference>
<dbReference type="PANTHER" id="PTHR30558">
    <property type="entry name" value="EXBD MEMBRANE COMPONENT OF PMF-DRIVEN MACROMOLECULE IMPORT SYSTEM"/>
    <property type="match status" value="1"/>
</dbReference>
<keyword evidence="8 12" id="KW-0812">Transmembrane</keyword>
<evidence type="ECO:0000313" key="14">
    <source>
        <dbReference type="EMBL" id="KRG72043.1"/>
    </source>
</evidence>
<evidence type="ECO:0000256" key="12">
    <source>
        <dbReference type="RuleBase" id="RU003879"/>
    </source>
</evidence>
<comment type="caution">
    <text evidence="14">The sequence shown here is derived from an EMBL/GenBank/DDBJ whole genome shotgun (WGS) entry which is preliminary data.</text>
</comment>
<evidence type="ECO:0000313" key="15">
    <source>
        <dbReference type="Proteomes" id="UP000052052"/>
    </source>
</evidence>